<feature type="chain" id="PRO_5043975731" description="Phosphatidylinositol-specific phospholipase C X domain-containing protein" evidence="1">
    <location>
        <begin position="19"/>
        <end position="338"/>
    </location>
</feature>
<dbReference type="CDD" id="cd08587">
    <property type="entry name" value="PI-PLCXDc_like"/>
    <property type="match status" value="1"/>
</dbReference>
<dbReference type="GO" id="GO:0006629">
    <property type="term" value="P:lipid metabolic process"/>
    <property type="evidence" value="ECO:0007669"/>
    <property type="project" value="InterPro"/>
</dbReference>
<evidence type="ECO:0000313" key="4">
    <source>
        <dbReference type="Proteomes" id="UP001162131"/>
    </source>
</evidence>
<dbReference type="GO" id="GO:0008081">
    <property type="term" value="F:phosphoric diester hydrolase activity"/>
    <property type="evidence" value="ECO:0007669"/>
    <property type="project" value="InterPro"/>
</dbReference>
<keyword evidence="4" id="KW-1185">Reference proteome</keyword>
<gene>
    <name evidence="3" type="ORF">BSTOLATCC_MIC61092</name>
</gene>
<dbReference type="AlphaFoldDB" id="A0AAU9K3U3"/>
<dbReference type="Pfam" id="PF00388">
    <property type="entry name" value="PI-PLC-X"/>
    <property type="match status" value="1"/>
</dbReference>
<protein>
    <recommendedName>
        <fullName evidence="2">Phosphatidylinositol-specific phospholipase C X domain-containing protein</fullName>
    </recommendedName>
</protein>
<dbReference type="SUPFAM" id="SSF51695">
    <property type="entry name" value="PLC-like phosphodiesterases"/>
    <property type="match status" value="1"/>
</dbReference>
<evidence type="ECO:0000259" key="2">
    <source>
        <dbReference type="SMART" id="SM00148"/>
    </source>
</evidence>
<organism evidence="3 4">
    <name type="scientific">Blepharisma stoltei</name>
    <dbReference type="NCBI Taxonomy" id="1481888"/>
    <lineage>
        <taxon>Eukaryota</taxon>
        <taxon>Sar</taxon>
        <taxon>Alveolata</taxon>
        <taxon>Ciliophora</taxon>
        <taxon>Postciliodesmatophora</taxon>
        <taxon>Heterotrichea</taxon>
        <taxon>Heterotrichida</taxon>
        <taxon>Blepharismidae</taxon>
        <taxon>Blepharisma</taxon>
    </lineage>
</organism>
<proteinExistence type="predicted"/>
<comment type="caution">
    <text evidence="3">The sequence shown here is derived from an EMBL/GenBank/DDBJ whole genome shotgun (WGS) entry which is preliminary data.</text>
</comment>
<dbReference type="SMART" id="SM00148">
    <property type="entry name" value="PLCXc"/>
    <property type="match status" value="1"/>
</dbReference>
<dbReference type="InterPro" id="IPR017946">
    <property type="entry name" value="PLC-like_Pdiesterase_TIM-brl"/>
</dbReference>
<feature type="signal peptide" evidence="1">
    <location>
        <begin position="1"/>
        <end position="18"/>
    </location>
</feature>
<dbReference type="Proteomes" id="UP001162131">
    <property type="component" value="Unassembled WGS sequence"/>
</dbReference>
<accession>A0AAU9K3U3</accession>
<dbReference type="PANTHER" id="PTHR13593:SF113">
    <property type="entry name" value="SI:DKEY-266F7.9"/>
    <property type="match status" value="1"/>
</dbReference>
<keyword evidence="1" id="KW-0732">Signal</keyword>
<dbReference type="PANTHER" id="PTHR13593">
    <property type="match status" value="1"/>
</dbReference>
<dbReference type="Gene3D" id="3.20.20.190">
    <property type="entry name" value="Phosphatidylinositol (PI) phosphodiesterase"/>
    <property type="match status" value="1"/>
</dbReference>
<dbReference type="EMBL" id="CAJZBQ010000058">
    <property type="protein sequence ID" value="CAG9334477.1"/>
    <property type="molecule type" value="Genomic_DNA"/>
</dbReference>
<dbReference type="InterPro" id="IPR000909">
    <property type="entry name" value="PLipase_C_PInositol-sp_X_dom"/>
</dbReference>
<feature type="domain" description="Phosphatidylinositol-specific phospholipase C X" evidence="2">
    <location>
        <begin position="38"/>
        <end position="206"/>
    </location>
</feature>
<evidence type="ECO:0000313" key="3">
    <source>
        <dbReference type="EMBL" id="CAG9334477.1"/>
    </source>
</evidence>
<evidence type="ECO:0000256" key="1">
    <source>
        <dbReference type="SAM" id="SignalP"/>
    </source>
</evidence>
<name>A0AAU9K3U3_9CILI</name>
<reference evidence="3" key="1">
    <citation type="submission" date="2021-09" db="EMBL/GenBank/DDBJ databases">
        <authorList>
            <consortium name="AG Swart"/>
            <person name="Singh M."/>
            <person name="Singh A."/>
            <person name="Seah K."/>
            <person name="Emmerich C."/>
        </authorList>
    </citation>
    <scope>NUCLEOTIDE SEQUENCE</scope>
    <source>
        <strain evidence="3">ATCC30299</strain>
    </source>
</reference>
<dbReference type="InterPro" id="IPR051057">
    <property type="entry name" value="PI-PLC_domain"/>
</dbReference>
<sequence>MKTETIILFLSCYSLIFSLSPQATGPNTATWIGDSLPYIGTKTLKQLTIPGTHDSGTYWLDETPMPGDSAPWIEAATVVGEALFVPTSWIIKGWSHSQDQIFYNQMKGGMRYFDVRSGWDNKTQTWVVHHYVEGRPISELLGNISQYLQDYPKEVVIVEMTHFDGYPTQANIAQLKNMALQILGNYIYPINTAFNFTLNDWVNSGKRAIVTMESGAADGIWPGECIYNTYADSPVIKTMINFNTATVAQYMNGTWANELFKVSWTLTPDADTVFQGAELGKPHTLIELADSGNPYLPQFWLNMKAQGYRVGNILIIDHYEQSSIMQVIYDMNGIPVNN</sequence>